<dbReference type="PANTHER" id="PTHR23407">
    <property type="entry name" value="ATPASE INHIBITOR/5-FORMYLTETRAHYDROFOLATE CYCLO-LIGASE"/>
    <property type="match status" value="1"/>
</dbReference>
<keyword evidence="7" id="KW-1185">Reference proteome</keyword>
<dbReference type="InterPro" id="IPR037171">
    <property type="entry name" value="NagB/RpiA_transferase-like"/>
</dbReference>
<keyword evidence="5" id="KW-0479">Metal-binding</keyword>
<dbReference type="SUPFAM" id="SSF100950">
    <property type="entry name" value="NagB/RpiA/CoA transferase-like"/>
    <property type="match status" value="1"/>
</dbReference>
<comment type="similarity">
    <text evidence="1 5">Belongs to the 5-formyltetrahydrofolate cyclo-ligase family.</text>
</comment>
<dbReference type="Pfam" id="PF01812">
    <property type="entry name" value="5-FTHF_cyc-lig"/>
    <property type="match status" value="1"/>
</dbReference>
<feature type="binding site" evidence="4">
    <location>
        <position position="58"/>
    </location>
    <ligand>
        <name>substrate</name>
    </ligand>
</feature>
<accession>A0A3N2C0Y5</accession>
<dbReference type="GO" id="GO:0046872">
    <property type="term" value="F:metal ion binding"/>
    <property type="evidence" value="ECO:0007669"/>
    <property type="project" value="UniProtKB-KW"/>
</dbReference>
<evidence type="ECO:0000256" key="4">
    <source>
        <dbReference type="PIRSR" id="PIRSR006806-1"/>
    </source>
</evidence>
<protein>
    <recommendedName>
        <fullName evidence="5">5-formyltetrahydrofolate cyclo-ligase</fullName>
        <ecNumber evidence="5">6.3.3.2</ecNumber>
    </recommendedName>
</protein>
<keyword evidence="6" id="KW-0436">Ligase</keyword>
<dbReference type="InterPro" id="IPR002698">
    <property type="entry name" value="FTHF_cligase"/>
</dbReference>
<comment type="catalytic activity">
    <reaction evidence="5">
        <text>(6S)-5-formyl-5,6,7,8-tetrahydrofolate + ATP = (6R)-5,10-methenyltetrahydrofolate + ADP + phosphate</text>
        <dbReference type="Rhea" id="RHEA:10488"/>
        <dbReference type="ChEBI" id="CHEBI:30616"/>
        <dbReference type="ChEBI" id="CHEBI:43474"/>
        <dbReference type="ChEBI" id="CHEBI:57455"/>
        <dbReference type="ChEBI" id="CHEBI:57457"/>
        <dbReference type="ChEBI" id="CHEBI:456216"/>
        <dbReference type="EC" id="6.3.3.2"/>
    </reaction>
</comment>
<evidence type="ECO:0000256" key="3">
    <source>
        <dbReference type="ARBA" id="ARBA00022840"/>
    </source>
</evidence>
<feature type="binding site" evidence="4">
    <location>
        <position position="63"/>
    </location>
    <ligand>
        <name>substrate</name>
    </ligand>
</feature>
<evidence type="ECO:0000256" key="1">
    <source>
        <dbReference type="ARBA" id="ARBA00010638"/>
    </source>
</evidence>
<evidence type="ECO:0000313" key="6">
    <source>
        <dbReference type="EMBL" id="ROR81163.1"/>
    </source>
</evidence>
<proteinExistence type="inferred from homology"/>
<dbReference type="GO" id="GO:0005524">
    <property type="term" value="F:ATP binding"/>
    <property type="evidence" value="ECO:0007669"/>
    <property type="project" value="UniProtKB-KW"/>
</dbReference>
<dbReference type="GO" id="GO:0009396">
    <property type="term" value="P:folic acid-containing compound biosynthetic process"/>
    <property type="evidence" value="ECO:0007669"/>
    <property type="project" value="TreeGrafter"/>
</dbReference>
<evidence type="ECO:0000313" key="7">
    <source>
        <dbReference type="Proteomes" id="UP000266915"/>
    </source>
</evidence>
<dbReference type="NCBIfam" id="TIGR02727">
    <property type="entry name" value="MTHFS_bact"/>
    <property type="match status" value="1"/>
</dbReference>
<dbReference type="PIRSF" id="PIRSF006806">
    <property type="entry name" value="FTHF_cligase"/>
    <property type="match status" value="1"/>
</dbReference>
<keyword evidence="3 4" id="KW-0067">ATP-binding</keyword>
<feature type="binding site" evidence="4">
    <location>
        <begin position="12"/>
        <end position="16"/>
    </location>
    <ligand>
        <name>ATP</name>
        <dbReference type="ChEBI" id="CHEBI:30616"/>
    </ligand>
</feature>
<dbReference type="PANTHER" id="PTHR23407:SF1">
    <property type="entry name" value="5-FORMYLTETRAHYDROFOLATE CYCLO-LIGASE"/>
    <property type="match status" value="1"/>
</dbReference>
<keyword evidence="5" id="KW-0460">Magnesium</keyword>
<dbReference type="EMBL" id="RKHL01000001">
    <property type="protein sequence ID" value="ROR81163.1"/>
    <property type="molecule type" value="Genomic_DNA"/>
</dbReference>
<organism evidence="6 7">
    <name type="scientific">Plantibacter flavus</name>
    <dbReference type="NCBI Taxonomy" id="150123"/>
    <lineage>
        <taxon>Bacteria</taxon>
        <taxon>Bacillati</taxon>
        <taxon>Actinomycetota</taxon>
        <taxon>Actinomycetes</taxon>
        <taxon>Micrococcales</taxon>
        <taxon>Microbacteriaceae</taxon>
        <taxon>Plantibacter</taxon>
    </lineage>
</organism>
<dbReference type="Proteomes" id="UP000266915">
    <property type="component" value="Unassembled WGS sequence"/>
</dbReference>
<keyword evidence="2 4" id="KW-0547">Nucleotide-binding</keyword>
<evidence type="ECO:0000256" key="5">
    <source>
        <dbReference type="RuleBase" id="RU361279"/>
    </source>
</evidence>
<dbReference type="GO" id="GO:0030272">
    <property type="term" value="F:5-formyltetrahydrofolate cyclo-ligase activity"/>
    <property type="evidence" value="ECO:0007669"/>
    <property type="project" value="UniProtKB-EC"/>
</dbReference>
<dbReference type="InterPro" id="IPR024185">
    <property type="entry name" value="FTHF_cligase-like_sf"/>
</dbReference>
<gene>
    <name evidence="6" type="ORF">EDD42_1216</name>
</gene>
<dbReference type="AlphaFoldDB" id="A0A3N2C0Y5"/>
<comment type="caution">
    <text evidence="6">The sequence shown here is derived from an EMBL/GenBank/DDBJ whole genome shotgun (WGS) entry which is preliminary data.</text>
</comment>
<comment type="cofactor">
    <cofactor evidence="5">
        <name>Mg(2+)</name>
        <dbReference type="ChEBI" id="CHEBI:18420"/>
    </cofactor>
</comment>
<sequence>MGRMTSPAEHEKRALRAELRERRELLTSLEKERSTTGLTDNLRALVSRFGATSIACYLSSPSEPDTRPFLQWAQEAGIRILFPITRTDGLLDWTIGEEGIETVGFAGTPEVVGTTLGPIAINDVDLILVPAAAVDAHGMRMGWGRGYFDKTLGSMERCPPVYAVLYDTEILDEVPSEIHDEPVGGAVTPSRILDFDQVRPRR</sequence>
<evidence type="ECO:0000256" key="2">
    <source>
        <dbReference type="ARBA" id="ARBA00022741"/>
    </source>
</evidence>
<reference evidence="6 7" key="1">
    <citation type="submission" date="2018-11" db="EMBL/GenBank/DDBJ databases">
        <title>Sequencing the genomes of 1000 actinobacteria strains.</title>
        <authorList>
            <person name="Klenk H.-P."/>
        </authorList>
    </citation>
    <scope>NUCLEOTIDE SEQUENCE [LARGE SCALE GENOMIC DNA]</scope>
    <source>
        <strain evidence="6 7">DSM 14012</strain>
    </source>
</reference>
<dbReference type="GO" id="GO:0035999">
    <property type="term" value="P:tetrahydrofolate interconversion"/>
    <property type="evidence" value="ECO:0007669"/>
    <property type="project" value="TreeGrafter"/>
</dbReference>
<dbReference type="EC" id="6.3.3.2" evidence="5"/>
<dbReference type="Gene3D" id="3.40.50.10420">
    <property type="entry name" value="NagB/RpiA/CoA transferase-like"/>
    <property type="match status" value="1"/>
</dbReference>
<name>A0A3N2C0Y5_9MICO</name>